<dbReference type="Gene3D" id="1.25.40.420">
    <property type="match status" value="1"/>
</dbReference>
<keyword evidence="3" id="KW-1185">Reference proteome</keyword>
<comment type="caution">
    <text evidence="2">The sequence shown here is derived from an EMBL/GenBank/DDBJ whole genome shotgun (WGS) entry which is preliminary data.</text>
</comment>
<dbReference type="InterPro" id="IPR011705">
    <property type="entry name" value="BACK"/>
</dbReference>
<dbReference type="Proteomes" id="UP000827092">
    <property type="component" value="Unassembled WGS sequence"/>
</dbReference>
<protein>
    <recommendedName>
        <fullName evidence="1">BACK domain-containing protein</fullName>
    </recommendedName>
</protein>
<evidence type="ECO:0000313" key="2">
    <source>
        <dbReference type="EMBL" id="KAG8170732.1"/>
    </source>
</evidence>
<proteinExistence type="predicted"/>
<gene>
    <name evidence="2" type="ORF">JTE90_005789</name>
</gene>
<name>A0AAV6TG67_9ARAC</name>
<evidence type="ECO:0000259" key="1">
    <source>
        <dbReference type="Pfam" id="PF07707"/>
    </source>
</evidence>
<organism evidence="2 3">
    <name type="scientific">Oedothorax gibbosus</name>
    <dbReference type="NCBI Taxonomy" id="931172"/>
    <lineage>
        <taxon>Eukaryota</taxon>
        <taxon>Metazoa</taxon>
        <taxon>Ecdysozoa</taxon>
        <taxon>Arthropoda</taxon>
        <taxon>Chelicerata</taxon>
        <taxon>Arachnida</taxon>
        <taxon>Araneae</taxon>
        <taxon>Araneomorphae</taxon>
        <taxon>Entelegynae</taxon>
        <taxon>Araneoidea</taxon>
        <taxon>Linyphiidae</taxon>
        <taxon>Erigoninae</taxon>
        <taxon>Oedothorax</taxon>
    </lineage>
</organism>
<accession>A0AAV6TG67</accession>
<dbReference type="AlphaFoldDB" id="A0AAV6TG67"/>
<feature type="non-terminal residue" evidence="2">
    <location>
        <position position="1"/>
    </location>
</feature>
<dbReference type="EMBL" id="JAFNEN010004970">
    <property type="protein sequence ID" value="KAG8170732.1"/>
    <property type="molecule type" value="Genomic_DNA"/>
</dbReference>
<dbReference type="Pfam" id="PF07707">
    <property type="entry name" value="BACK"/>
    <property type="match status" value="1"/>
</dbReference>
<feature type="domain" description="BACK" evidence="1">
    <location>
        <begin position="1"/>
        <end position="42"/>
    </location>
</feature>
<sequence length="119" mass="14166">EVVVFAAALEWINHQYLEREEYIVKIFRCIRFSEMTMEEVIACFHPSILPGVVEMAEIKTMLLNATCLTSAFESEMAKFEKEIGEQTSRFEYPKSEVKNYRYFLKRKHEKRKAFPEDLE</sequence>
<reference evidence="2 3" key="1">
    <citation type="journal article" date="2022" name="Nat. Ecol. Evol.">
        <title>A masculinizing supergene underlies an exaggerated male reproductive morph in a spider.</title>
        <authorList>
            <person name="Hendrickx F."/>
            <person name="De Corte Z."/>
            <person name="Sonet G."/>
            <person name="Van Belleghem S.M."/>
            <person name="Kostlbacher S."/>
            <person name="Vangestel C."/>
        </authorList>
    </citation>
    <scope>NUCLEOTIDE SEQUENCE [LARGE SCALE GENOMIC DNA]</scope>
    <source>
        <strain evidence="2">W744_W776</strain>
    </source>
</reference>
<evidence type="ECO:0000313" key="3">
    <source>
        <dbReference type="Proteomes" id="UP000827092"/>
    </source>
</evidence>